<evidence type="ECO:0000313" key="13">
    <source>
        <dbReference type="Ensembl" id="ENSDCDP00010049262.1"/>
    </source>
</evidence>
<keyword evidence="5 9" id="KW-0297">G-protein coupled receptor</keyword>
<comment type="similarity">
    <text evidence="9">Belongs to the G-protein coupled receptor 1 family.</text>
</comment>
<dbReference type="GO" id="GO:0005886">
    <property type="term" value="C:plasma membrane"/>
    <property type="evidence" value="ECO:0007669"/>
    <property type="project" value="UniProtKB-SubCell"/>
</dbReference>
<feature type="transmembrane region" description="Helical" evidence="11">
    <location>
        <begin position="237"/>
        <end position="257"/>
    </location>
</feature>
<feature type="transmembrane region" description="Helical" evidence="11">
    <location>
        <begin position="98"/>
        <end position="121"/>
    </location>
</feature>
<dbReference type="PROSITE" id="PS00237">
    <property type="entry name" value="G_PROTEIN_RECEP_F1_1"/>
    <property type="match status" value="1"/>
</dbReference>
<reference evidence="13" key="3">
    <citation type="submission" date="2025-09" db="UniProtKB">
        <authorList>
            <consortium name="Ensembl"/>
        </authorList>
    </citation>
    <scope>IDENTIFICATION</scope>
</reference>
<evidence type="ECO:0000256" key="8">
    <source>
        <dbReference type="ARBA" id="ARBA00023224"/>
    </source>
</evidence>
<name>A0AAY4DUT8_9TELE</name>
<dbReference type="InterPro" id="IPR017452">
    <property type="entry name" value="GPCR_Rhodpsn_7TM"/>
</dbReference>
<evidence type="ECO:0000256" key="11">
    <source>
        <dbReference type="SAM" id="Phobius"/>
    </source>
</evidence>
<evidence type="ECO:0000256" key="1">
    <source>
        <dbReference type="ARBA" id="ARBA00004651"/>
    </source>
</evidence>
<reference evidence="13 14" key="1">
    <citation type="submission" date="2020-06" db="EMBL/GenBank/DDBJ databases">
        <authorList>
            <consortium name="Wellcome Sanger Institute Data Sharing"/>
        </authorList>
    </citation>
    <scope>NUCLEOTIDE SEQUENCE [LARGE SCALE GENOMIC DNA]</scope>
</reference>
<dbReference type="GO" id="GO:0004930">
    <property type="term" value="F:G protein-coupled receptor activity"/>
    <property type="evidence" value="ECO:0007669"/>
    <property type="project" value="UniProtKB-KW"/>
</dbReference>
<dbReference type="Proteomes" id="UP000694580">
    <property type="component" value="Chromosome 9"/>
</dbReference>
<dbReference type="InterPro" id="IPR000276">
    <property type="entry name" value="GPCR_Rhodpsn"/>
</dbReference>
<gene>
    <name evidence="13" type="primary">LOC114797355</name>
</gene>
<keyword evidence="7 9" id="KW-0675">Receptor</keyword>
<keyword evidence="4 11" id="KW-1133">Transmembrane helix</keyword>
<dbReference type="PANTHER" id="PTHR24231">
    <property type="entry name" value="PURINOCEPTOR-RELATED G-PROTEIN COUPLED RECEPTOR"/>
    <property type="match status" value="1"/>
</dbReference>
<keyword evidence="2" id="KW-1003">Cell membrane</keyword>
<keyword evidence="14" id="KW-1185">Reference proteome</keyword>
<evidence type="ECO:0000256" key="4">
    <source>
        <dbReference type="ARBA" id="ARBA00022989"/>
    </source>
</evidence>
<evidence type="ECO:0000256" key="5">
    <source>
        <dbReference type="ARBA" id="ARBA00023040"/>
    </source>
</evidence>
<protein>
    <recommendedName>
        <fullName evidence="12">G-protein coupled receptors family 1 profile domain-containing protein</fullName>
    </recommendedName>
</protein>
<evidence type="ECO:0000256" key="10">
    <source>
        <dbReference type="SAM" id="MobiDB-lite"/>
    </source>
</evidence>
<dbReference type="RefSeq" id="XP_028848083.1">
    <property type="nucleotide sequence ID" value="XM_028992250.1"/>
</dbReference>
<feature type="region of interest" description="Disordered" evidence="10">
    <location>
        <begin position="317"/>
        <end position="337"/>
    </location>
</feature>
<dbReference type="AlphaFoldDB" id="A0AAY4DUT8"/>
<dbReference type="GeneTree" id="ENSGT01030000234518"/>
<dbReference type="PRINTS" id="PR00237">
    <property type="entry name" value="GPCRRHODOPSN"/>
</dbReference>
<feature type="transmembrane region" description="Helical" evidence="11">
    <location>
        <begin position="142"/>
        <end position="164"/>
    </location>
</feature>
<dbReference type="PANTHER" id="PTHR24231:SF47">
    <property type="entry name" value="G-PROTEIN COUPLED RECEPTOR 82-RELATED"/>
    <property type="match status" value="1"/>
</dbReference>
<comment type="subcellular location">
    <subcellularLocation>
        <location evidence="1">Cell membrane</location>
        <topology evidence="1">Multi-pass membrane protein</topology>
    </subcellularLocation>
</comment>
<evidence type="ECO:0000256" key="9">
    <source>
        <dbReference type="RuleBase" id="RU000688"/>
    </source>
</evidence>
<dbReference type="Gene3D" id="1.20.1070.10">
    <property type="entry name" value="Rhodopsin 7-helix transmembrane proteins"/>
    <property type="match status" value="1"/>
</dbReference>
<evidence type="ECO:0000256" key="6">
    <source>
        <dbReference type="ARBA" id="ARBA00023136"/>
    </source>
</evidence>
<evidence type="ECO:0000259" key="12">
    <source>
        <dbReference type="PROSITE" id="PS50262"/>
    </source>
</evidence>
<dbReference type="Pfam" id="PF00001">
    <property type="entry name" value="7tm_1"/>
    <property type="match status" value="1"/>
</dbReference>
<evidence type="ECO:0000313" key="14">
    <source>
        <dbReference type="Proteomes" id="UP000694580"/>
    </source>
</evidence>
<sequence>MEEAEMNKSSLLCKLHPEKIHTEVLPWLYLCLALLGFLTNGLVLLDLWKAEKKPMVIFTVNMVVSDIILCCSFLFRFAYLRLYLEWKSGSPICTLSQYGIIGIFYINIYCNMCFLLWTSLNRYATVVQPHNVLLQVFKQPRFCHLICITTWLIFTLAVFGNVFYSQMNTKAIQGSCFDQVYNKKTTYKSSHILGIIIFFLNLALMSTSYGLLVYHLQRIHRTSLVRAWLGPGGGLRVRRKIMASVVLFITCFLPYHIQRTIIIQSDPGDCVKQQRNSYTHSITVLVAALNSCLNPTLYLIIRSTFCRKKRPVTHVTADNSRCNQDPGKHDITAPETI</sequence>
<feature type="compositionally biased region" description="Basic and acidic residues" evidence="10">
    <location>
        <begin position="326"/>
        <end position="337"/>
    </location>
</feature>
<dbReference type="GeneID" id="114797355"/>
<evidence type="ECO:0000256" key="3">
    <source>
        <dbReference type="ARBA" id="ARBA00022692"/>
    </source>
</evidence>
<dbReference type="SUPFAM" id="SSF81321">
    <property type="entry name" value="Family A G protein-coupled receptor-like"/>
    <property type="match status" value="1"/>
</dbReference>
<keyword evidence="8 9" id="KW-0807">Transducer</keyword>
<reference evidence="13" key="2">
    <citation type="submission" date="2025-08" db="UniProtKB">
        <authorList>
            <consortium name="Ensembl"/>
        </authorList>
    </citation>
    <scope>IDENTIFICATION</scope>
</reference>
<feature type="transmembrane region" description="Helical" evidence="11">
    <location>
        <begin position="55"/>
        <end position="78"/>
    </location>
</feature>
<feature type="transmembrane region" description="Helical" evidence="11">
    <location>
        <begin position="192"/>
        <end position="216"/>
    </location>
</feature>
<keyword evidence="3 9" id="KW-0812">Transmembrane</keyword>
<evidence type="ECO:0000256" key="7">
    <source>
        <dbReference type="ARBA" id="ARBA00023170"/>
    </source>
</evidence>
<feature type="transmembrane region" description="Helical" evidence="11">
    <location>
        <begin position="27"/>
        <end position="48"/>
    </location>
</feature>
<proteinExistence type="inferred from homology"/>
<dbReference type="PROSITE" id="PS50262">
    <property type="entry name" value="G_PROTEIN_RECEP_F1_2"/>
    <property type="match status" value="1"/>
</dbReference>
<organism evidence="13 14">
    <name type="scientific">Denticeps clupeoides</name>
    <name type="common">denticle herring</name>
    <dbReference type="NCBI Taxonomy" id="299321"/>
    <lineage>
        <taxon>Eukaryota</taxon>
        <taxon>Metazoa</taxon>
        <taxon>Chordata</taxon>
        <taxon>Craniata</taxon>
        <taxon>Vertebrata</taxon>
        <taxon>Euteleostomi</taxon>
        <taxon>Actinopterygii</taxon>
        <taxon>Neopterygii</taxon>
        <taxon>Teleostei</taxon>
        <taxon>Clupei</taxon>
        <taxon>Clupeiformes</taxon>
        <taxon>Denticipitoidei</taxon>
        <taxon>Denticipitidae</taxon>
        <taxon>Denticeps</taxon>
    </lineage>
</organism>
<evidence type="ECO:0000256" key="2">
    <source>
        <dbReference type="ARBA" id="ARBA00022475"/>
    </source>
</evidence>
<accession>A0AAY4DUT8</accession>
<feature type="domain" description="G-protein coupled receptors family 1 profile" evidence="12">
    <location>
        <begin position="36"/>
        <end position="298"/>
    </location>
</feature>
<dbReference type="Ensembl" id="ENSDCDT00010059658.1">
    <property type="protein sequence ID" value="ENSDCDP00010049262.1"/>
    <property type="gene ID" value="ENSDCDG00010029527.1"/>
</dbReference>
<keyword evidence="6 11" id="KW-0472">Membrane</keyword>
<feature type="transmembrane region" description="Helical" evidence="11">
    <location>
        <begin position="277"/>
        <end position="301"/>
    </location>
</feature>